<dbReference type="RefSeq" id="WP_377044012.1">
    <property type="nucleotide sequence ID" value="NZ_JBHLUN010000005.1"/>
</dbReference>
<protein>
    <recommendedName>
        <fullName evidence="4">Heparin-sulfate lyase N-terminal domain-containing protein</fullName>
    </recommendedName>
</protein>
<evidence type="ECO:0008006" key="4">
    <source>
        <dbReference type="Google" id="ProtNLM"/>
    </source>
</evidence>
<gene>
    <name evidence="2" type="ORF">ACFFGY_08435</name>
</gene>
<sequence>MSSLSDGALPPTELAPYAAFIARHLRVPLPAGGGMPGGAVSETEALIDGDRWFWADDNAKVLEMFARPDLWRQYPAVVQELFDFLRACCDGPFIYRRLGVLRLDLRDGVLTHSLLRAVPDLARGTLTLGMRFHDGRDARNLILTGNYVQFTHAGIRHTVDVEDAISGHEIRHEGERVVYSHWSELFFPGAWDAPERLGLLRYTYTIHGRSNVVGVEVSLELEPRLAVSDVVLTVAQDDASHGDNYCDYGTVFVQAAPGSAGAEAGGNNTRFDAAGPGHTTIPARNSRYVCVAQNKNMAGFALAVHVLPRDGMAPLDTVEATVRDAGRLHYVVSHYRFPGRQADTTLRAAEDRIIAAGGFYDQVDGNAAAAGHLVAGLPHSAAPLDLSVSYDYGAEIHALARCVRVLRDAELRALTPGVAESARELLDRLLEAYLALVVPGQRAGGHTVFSRQLAFVVLGLVAVAELPDGERYRPILRDMVDLLLTFEQRFPGDDGSEHGAFLMGTAARAAHVDCHSAVLAALCRAAPLVGESRVTEAIRRAVRVYGTTAAPPEGHPHNPEILAVRWRDTDGHLRVEPAWWNFTVGLTLRAFAALRDCPLDTVRAIRAEHAAQLDRLEVLLRRQVAASIKPREDALEIRTSIPSAEGNSETQPWVALGLAGDPGG</sequence>
<evidence type="ECO:0000313" key="2">
    <source>
        <dbReference type="EMBL" id="MFC0408269.1"/>
    </source>
</evidence>
<name>A0ABV6JRN9_9PROT</name>
<feature type="compositionally biased region" description="Polar residues" evidence="1">
    <location>
        <begin position="642"/>
        <end position="651"/>
    </location>
</feature>
<evidence type="ECO:0000313" key="3">
    <source>
        <dbReference type="Proteomes" id="UP001589865"/>
    </source>
</evidence>
<proteinExistence type="predicted"/>
<feature type="region of interest" description="Disordered" evidence="1">
    <location>
        <begin position="642"/>
        <end position="664"/>
    </location>
</feature>
<dbReference type="SUPFAM" id="SSF48239">
    <property type="entry name" value="Terpenoid cyclases/Protein prenyltransferases"/>
    <property type="match status" value="1"/>
</dbReference>
<dbReference type="EMBL" id="JBHLUN010000005">
    <property type="protein sequence ID" value="MFC0408269.1"/>
    <property type="molecule type" value="Genomic_DNA"/>
</dbReference>
<dbReference type="Proteomes" id="UP001589865">
    <property type="component" value="Unassembled WGS sequence"/>
</dbReference>
<organism evidence="2 3">
    <name type="scientific">Roseomonas elaeocarpi</name>
    <dbReference type="NCBI Taxonomy" id="907779"/>
    <lineage>
        <taxon>Bacteria</taxon>
        <taxon>Pseudomonadati</taxon>
        <taxon>Pseudomonadota</taxon>
        <taxon>Alphaproteobacteria</taxon>
        <taxon>Acetobacterales</taxon>
        <taxon>Roseomonadaceae</taxon>
        <taxon>Roseomonas</taxon>
    </lineage>
</organism>
<keyword evidence="3" id="KW-1185">Reference proteome</keyword>
<evidence type="ECO:0000256" key="1">
    <source>
        <dbReference type="SAM" id="MobiDB-lite"/>
    </source>
</evidence>
<comment type="caution">
    <text evidence="2">The sequence shown here is derived from an EMBL/GenBank/DDBJ whole genome shotgun (WGS) entry which is preliminary data.</text>
</comment>
<accession>A0ABV6JRN9</accession>
<reference evidence="2 3" key="1">
    <citation type="submission" date="2024-09" db="EMBL/GenBank/DDBJ databases">
        <authorList>
            <person name="Sun Q."/>
            <person name="Mori K."/>
        </authorList>
    </citation>
    <scope>NUCLEOTIDE SEQUENCE [LARGE SCALE GENOMIC DNA]</scope>
    <source>
        <strain evidence="2 3">TBRC 5777</strain>
    </source>
</reference>
<dbReference type="InterPro" id="IPR008930">
    <property type="entry name" value="Terpenoid_cyclase/PrenylTrfase"/>
</dbReference>